<gene>
    <name evidence="1" type="ORF">Vafri_4079</name>
</gene>
<dbReference type="AlphaFoldDB" id="A0A8J4ASW6"/>
<keyword evidence="2" id="KW-1185">Reference proteome</keyword>
<evidence type="ECO:0000313" key="1">
    <source>
        <dbReference type="EMBL" id="GIL47207.1"/>
    </source>
</evidence>
<dbReference type="Proteomes" id="UP000747399">
    <property type="component" value="Unassembled WGS sequence"/>
</dbReference>
<reference evidence="1" key="1">
    <citation type="journal article" date="2021" name="Proc. Natl. Acad. Sci. U.S.A.">
        <title>Three genomes in the algal genus Volvox reveal the fate of a haploid sex-determining region after a transition to homothallism.</title>
        <authorList>
            <person name="Yamamoto K."/>
            <person name="Hamaji T."/>
            <person name="Kawai-Toyooka H."/>
            <person name="Matsuzaki R."/>
            <person name="Takahashi F."/>
            <person name="Nishimura Y."/>
            <person name="Kawachi M."/>
            <person name="Noguchi H."/>
            <person name="Minakuchi Y."/>
            <person name="Umen J.G."/>
            <person name="Toyoda A."/>
            <person name="Nozaki H."/>
        </authorList>
    </citation>
    <scope>NUCLEOTIDE SEQUENCE</scope>
    <source>
        <strain evidence="1">NIES-3780</strain>
    </source>
</reference>
<accession>A0A8J4ASW6</accession>
<organism evidence="1 2">
    <name type="scientific">Volvox africanus</name>
    <dbReference type="NCBI Taxonomy" id="51714"/>
    <lineage>
        <taxon>Eukaryota</taxon>
        <taxon>Viridiplantae</taxon>
        <taxon>Chlorophyta</taxon>
        <taxon>core chlorophytes</taxon>
        <taxon>Chlorophyceae</taxon>
        <taxon>CS clade</taxon>
        <taxon>Chlamydomonadales</taxon>
        <taxon>Volvocaceae</taxon>
        <taxon>Volvox</taxon>
    </lineage>
</organism>
<name>A0A8J4ASW6_9CHLO</name>
<feature type="non-terminal residue" evidence="1">
    <location>
        <position position="145"/>
    </location>
</feature>
<evidence type="ECO:0000313" key="2">
    <source>
        <dbReference type="Proteomes" id="UP000747399"/>
    </source>
</evidence>
<sequence length="145" mass="15930">MLRSQSPRPNYHEQPGRSSIALGLRIQQHVLAAGTIPTAARLLCAGNNLGLIFTNVCCKQVSKKLARQDLHFRHKIPTPPSLNLHIPEAFPSQPVNPLFARSSTHPSWLLTFAFHPLDVCSLGPSSPTSWRAIKAPFARPTPMPS</sequence>
<comment type="caution">
    <text evidence="1">The sequence shown here is derived from an EMBL/GenBank/DDBJ whole genome shotgun (WGS) entry which is preliminary data.</text>
</comment>
<protein>
    <submittedName>
        <fullName evidence="1">Uncharacterized protein</fullName>
    </submittedName>
</protein>
<proteinExistence type="predicted"/>
<dbReference type="EMBL" id="BNCO01000004">
    <property type="protein sequence ID" value="GIL47207.1"/>
    <property type="molecule type" value="Genomic_DNA"/>
</dbReference>